<accession>A0A2S6NJ78</accession>
<dbReference type="AlphaFoldDB" id="A0A2S6NJ78"/>
<sequence length="220" mass="22666">MPDHAASPDALIQALARDLRPVRRLASPWLRALLWLGAVAALAAALAGFADVGAMVRRLTAAPDMGLAVAGSILTAILAAVAAFQTSLPDRRPTWALLPLPGLLLWIGASGLGCLRTWLVPGTHAASMGEARDCLVFIVGVSVPLSILLVAMLRRGYPLRPNLTAVTGGLAAAAAAATLLNFFHPYDAAATDLVVHAVAVTLVVLANRLLSGRALRAAGV</sequence>
<name>A0A2S6NJ78_RHOGL</name>
<dbReference type="RefSeq" id="WP_104518634.1">
    <property type="nucleotide sequence ID" value="NZ_NHRY01000088.1"/>
</dbReference>
<feature type="transmembrane region" description="Helical" evidence="1">
    <location>
        <begin position="65"/>
        <end position="84"/>
    </location>
</feature>
<keyword evidence="1" id="KW-0472">Membrane</keyword>
<dbReference type="Proteomes" id="UP000239724">
    <property type="component" value="Unassembled WGS sequence"/>
</dbReference>
<reference evidence="2 3" key="1">
    <citation type="journal article" date="2018" name="Arch. Microbiol.">
        <title>New insights into the metabolic potential of the phototrophic purple bacterium Rhodopila globiformis DSM 161(T) from its draft genome sequence and evidence for a vanadium-dependent nitrogenase.</title>
        <authorList>
            <person name="Imhoff J.F."/>
            <person name="Rahn T."/>
            <person name="Kunzel S."/>
            <person name="Neulinger S.C."/>
        </authorList>
    </citation>
    <scope>NUCLEOTIDE SEQUENCE [LARGE SCALE GENOMIC DNA]</scope>
    <source>
        <strain evidence="2 3">DSM 161</strain>
    </source>
</reference>
<keyword evidence="1" id="KW-0812">Transmembrane</keyword>
<evidence type="ECO:0000256" key="1">
    <source>
        <dbReference type="SAM" id="Phobius"/>
    </source>
</evidence>
<keyword evidence="3" id="KW-1185">Reference proteome</keyword>
<feature type="transmembrane region" description="Helical" evidence="1">
    <location>
        <begin position="29"/>
        <end position="50"/>
    </location>
</feature>
<dbReference type="OrthoDB" id="6024860at2"/>
<organism evidence="2 3">
    <name type="scientific">Rhodopila globiformis</name>
    <name type="common">Rhodopseudomonas globiformis</name>
    <dbReference type="NCBI Taxonomy" id="1071"/>
    <lineage>
        <taxon>Bacteria</taxon>
        <taxon>Pseudomonadati</taxon>
        <taxon>Pseudomonadota</taxon>
        <taxon>Alphaproteobacteria</taxon>
        <taxon>Acetobacterales</taxon>
        <taxon>Acetobacteraceae</taxon>
        <taxon>Rhodopila</taxon>
    </lineage>
</organism>
<dbReference type="EMBL" id="NHRY01000088">
    <property type="protein sequence ID" value="PPQ34795.1"/>
    <property type="molecule type" value="Genomic_DNA"/>
</dbReference>
<feature type="transmembrane region" description="Helical" evidence="1">
    <location>
        <begin position="96"/>
        <end position="119"/>
    </location>
</feature>
<evidence type="ECO:0000313" key="2">
    <source>
        <dbReference type="EMBL" id="PPQ34795.1"/>
    </source>
</evidence>
<dbReference type="Pfam" id="PF06532">
    <property type="entry name" value="NrsF"/>
    <property type="match status" value="1"/>
</dbReference>
<gene>
    <name evidence="2" type="ORF">CCS01_09605</name>
</gene>
<evidence type="ECO:0000313" key="3">
    <source>
        <dbReference type="Proteomes" id="UP000239724"/>
    </source>
</evidence>
<feature type="transmembrane region" description="Helical" evidence="1">
    <location>
        <begin position="165"/>
        <end position="183"/>
    </location>
</feature>
<keyword evidence="1" id="KW-1133">Transmembrane helix</keyword>
<proteinExistence type="predicted"/>
<comment type="caution">
    <text evidence="2">The sequence shown here is derived from an EMBL/GenBank/DDBJ whole genome shotgun (WGS) entry which is preliminary data.</text>
</comment>
<evidence type="ECO:0008006" key="4">
    <source>
        <dbReference type="Google" id="ProtNLM"/>
    </source>
</evidence>
<dbReference type="InterPro" id="IPR009495">
    <property type="entry name" value="NrsF"/>
</dbReference>
<feature type="transmembrane region" description="Helical" evidence="1">
    <location>
        <begin position="189"/>
        <end position="210"/>
    </location>
</feature>
<protein>
    <recommendedName>
        <fullName evidence="4">DUF1109 domain-containing protein</fullName>
    </recommendedName>
</protein>
<feature type="transmembrane region" description="Helical" evidence="1">
    <location>
        <begin position="135"/>
        <end position="153"/>
    </location>
</feature>